<keyword evidence="7" id="KW-0560">Oxidoreductase</keyword>
<accession>A0A1H3HTB0</accession>
<dbReference type="Pfam" id="PF05222">
    <property type="entry name" value="AlaDh_PNT_N"/>
    <property type="match status" value="1"/>
</dbReference>
<dbReference type="InterPro" id="IPR027281">
    <property type="entry name" value="Lys1"/>
</dbReference>
<evidence type="ECO:0000256" key="13">
    <source>
        <dbReference type="PIRSR" id="PIRSR018250-3"/>
    </source>
</evidence>
<evidence type="ECO:0000256" key="5">
    <source>
        <dbReference type="ARBA" id="ARBA00021221"/>
    </source>
</evidence>
<dbReference type="Gene3D" id="3.40.50.720">
    <property type="entry name" value="NAD(P)-binding Rossmann-like Domain"/>
    <property type="match status" value="2"/>
</dbReference>
<feature type="binding site" evidence="13">
    <location>
        <position position="298"/>
    </location>
    <ligand>
        <name>NAD(+)</name>
        <dbReference type="ChEBI" id="CHEBI:57540"/>
    </ligand>
</feature>
<evidence type="ECO:0000313" key="16">
    <source>
        <dbReference type="EMBL" id="SDY18713.1"/>
    </source>
</evidence>
<feature type="active site" description="Proton acceptor" evidence="12">
    <location>
        <position position="75"/>
    </location>
</feature>
<keyword evidence="8 13" id="KW-0520">NAD</keyword>
<dbReference type="InterPro" id="IPR007886">
    <property type="entry name" value="AlaDH/PNT_N"/>
</dbReference>
<keyword evidence="6" id="KW-0028">Amino-acid biosynthesis</keyword>
<dbReference type="RefSeq" id="WP_092739811.1">
    <property type="nucleotide sequence ID" value="NZ_FNOV01000006.1"/>
</dbReference>
<reference evidence="17" key="1">
    <citation type="submission" date="2016-10" db="EMBL/GenBank/DDBJ databases">
        <authorList>
            <person name="Varghese N."/>
            <person name="Submissions S."/>
        </authorList>
    </citation>
    <scope>NUCLEOTIDE SEQUENCE [LARGE SCALE GENOMIC DNA]</scope>
    <source>
        <strain evidence="17">CGMCC 1.8975</strain>
    </source>
</reference>
<evidence type="ECO:0000256" key="6">
    <source>
        <dbReference type="ARBA" id="ARBA00022605"/>
    </source>
</evidence>
<name>A0A1H3HTB0_9BACT</name>
<dbReference type="GO" id="GO:0005737">
    <property type="term" value="C:cytoplasm"/>
    <property type="evidence" value="ECO:0007669"/>
    <property type="project" value="TreeGrafter"/>
</dbReference>
<dbReference type="SMART" id="SM01002">
    <property type="entry name" value="AlaDh_PNT_C"/>
    <property type="match status" value="1"/>
</dbReference>
<feature type="binding site" evidence="13">
    <location>
        <begin position="190"/>
        <end position="191"/>
    </location>
    <ligand>
        <name>NAD(+)</name>
        <dbReference type="ChEBI" id="CHEBI:57540"/>
    </ligand>
</feature>
<dbReference type="PIRSF" id="PIRSF018250">
    <property type="entry name" value="Saccharopine_DH_Lys"/>
    <property type="match status" value="1"/>
</dbReference>
<evidence type="ECO:0000259" key="14">
    <source>
        <dbReference type="SMART" id="SM01002"/>
    </source>
</evidence>
<comment type="similarity">
    <text evidence="2">Belongs to the AlaDH/PNT family.</text>
</comment>
<dbReference type="GO" id="GO:0019878">
    <property type="term" value="P:lysine biosynthetic process via aminoadipic acid"/>
    <property type="evidence" value="ECO:0007669"/>
    <property type="project" value="UniProtKB-UniPathway"/>
</dbReference>
<keyword evidence="17" id="KW-1185">Reference proteome</keyword>
<dbReference type="AlphaFoldDB" id="A0A1H3HTB0"/>
<dbReference type="SMART" id="SM01003">
    <property type="entry name" value="AlaDh_PNT_N"/>
    <property type="match status" value="1"/>
</dbReference>
<feature type="binding site" evidence="13">
    <location>
        <position position="241"/>
    </location>
    <ligand>
        <name>NAD(+)</name>
        <dbReference type="ChEBI" id="CHEBI:57540"/>
    </ligand>
</feature>
<dbReference type="InterPro" id="IPR007698">
    <property type="entry name" value="AlaDH/PNT_NAD(H)-bd"/>
</dbReference>
<evidence type="ECO:0000256" key="9">
    <source>
        <dbReference type="ARBA" id="ARBA00023157"/>
    </source>
</evidence>
<dbReference type="OrthoDB" id="1141481at2"/>
<comment type="subunit">
    <text evidence="3">Monomer.</text>
</comment>
<evidence type="ECO:0000256" key="3">
    <source>
        <dbReference type="ARBA" id="ARBA00011245"/>
    </source>
</evidence>
<gene>
    <name evidence="16" type="ORF">SAMN04488069_106143</name>
</gene>
<evidence type="ECO:0000256" key="8">
    <source>
        <dbReference type="ARBA" id="ARBA00023027"/>
    </source>
</evidence>
<comment type="pathway">
    <text evidence="1">Amino-acid biosynthesis; L-lysine biosynthesis via AAA pathway; L-lysine from L-alpha-aminoadipate (fungal route): step 3/3.</text>
</comment>
<dbReference type="SUPFAM" id="SSF52283">
    <property type="entry name" value="Formate/glycerate dehydrogenase catalytic domain-like"/>
    <property type="match status" value="1"/>
</dbReference>
<dbReference type="PANTHER" id="PTHR11133:SF23">
    <property type="entry name" value="SACCHAROPINE DEHYDROGENASE [NAD(+), L-LYSINE-FORMING]"/>
    <property type="match status" value="1"/>
</dbReference>
<evidence type="ECO:0000256" key="2">
    <source>
        <dbReference type="ARBA" id="ARBA00005689"/>
    </source>
</evidence>
<evidence type="ECO:0000256" key="4">
    <source>
        <dbReference type="ARBA" id="ARBA00012847"/>
    </source>
</evidence>
<proteinExistence type="inferred from homology"/>
<evidence type="ECO:0000313" key="17">
    <source>
        <dbReference type="Proteomes" id="UP000199249"/>
    </source>
</evidence>
<protein>
    <recommendedName>
        <fullName evidence="5">Saccharopine dehydrogenase [NAD(+), L-lysine-forming]</fullName>
        <ecNumber evidence="4">1.5.1.7</ecNumber>
    </recommendedName>
    <alternativeName>
        <fullName evidence="10">Lysine--2-oxoglutarate reductase</fullName>
    </alternativeName>
</protein>
<evidence type="ECO:0000259" key="15">
    <source>
        <dbReference type="SMART" id="SM01003"/>
    </source>
</evidence>
<evidence type="ECO:0000256" key="1">
    <source>
        <dbReference type="ARBA" id="ARBA00004884"/>
    </source>
</evidence>
<dbReference type="EC" id="1.5.1.7" evidence="4"/>
<organism evidence="16 17">
    <name type="scientific">Hymenobacter psychrophilus</name>
    <dbReference type="NCBI Taxonomy" id="651662"/>
    <lineage>
        <taxon>Bacteria</taxon>
        <taxon>Pseudomonadati</taxon>
        <taxon>Bacteroidota</taxon>
        <taxon>Cytophagia</taxon>
        <taxon>Cytophagales</taxon>
        <taxon>Hymenobacteraceae</taxon>
        <taxon>Hymenobacter</taxon>
    </lineage>
</organism>
<dbReference type="Proteomes" id="UP000199249">
    <property type="component" value="Unassembled WGS sequence"/>
</dbReference>
<feature type="domain" description="Alanine dehydrogenase/pyridine nucleotide transhydrogenase N-terminal" evidence="15">
    <location>
        <begin position="7"/>
        <end position="139"/>
    </location>
</feature>
<keyword evidence="9" id="KW-1015">Disulfide bond</keyword>
<sequence length="405" mass="45875">MSTLTIGLLREGKTPPDKRVSLTPKKCIEAQDQFPGLTIRVQQSEIRAFTDQEYREAGLEVRPSVADCDVLMGVKEVPVADLLPNKTYFFFSHTIKKQPANRELLRQVLARNITLVDYELLTDEQGGRIVAFGRWAGIVGAYNGLLTYGRKHDLFQLKPAYECVDMEDMQEEFFKVKKLPAIKMVVTGTGRVAQGAVEVLELMGIRRVSVYDYLYLDFNEPVYTQLRSSDYNRRRDGRVWDTPDFHRNPQEYVGTFHNFLPVTDLLIACAYWHPQAPRLFAEEDTRHPGFRINTIADVTCDINGSVPTTHRSTTIQEPAYDYNPTTGELAPAYSAPKNLTVMAVDNLPCELPRNASRDFARQLIAKVLPHLLAEGGPDEVIERATIARAGQLLPRYQYLADYVAD</sequence>
<dbReference type="EMBL" id="FNOV01000006">
    <property type="protein sequence ID" value="SDY18713.1"/>
    <property type="molecule type" value="Genomic_DNA"/>
</dbReference>
<dbReference type="STRING" id="651662.SAMN04488069_106143"/>
<evidence type="ECO:0000256" key="10">
    <source>
        <dbReference type="ARBA" id="ARBA00033228"/>
    </source>
</evidence>
<feature type="binding site" evidence="13">
    <location>
        <position position="271"/>
    </location>
    <ligand>
        <name>NAD(+)</name>
        <dbReference type="ChEBI" id="CHEBI:57540"/>
    </ligand>
</feature>
<dbReference type="UniPathway" id="UPA00033">
    <property type="reaction ID" value="UER00034"/>
</dbReference>
<dbReference type="PANTHER" id="PTHR11133">
    <property type="entry name" value="SACCHAROPINE DEHYDROGENASE"/>
    <property type="match status" value="1"/>
</dbReference>
<evidence type="ECO:0000256" key="7">
    <source>
        <dbReference type="ARBA" id="ARBA00023002"/>
    </source>
</evidence>
<feature type="active site" description="Proton donor" evidence="12">
    <location>
        <position position="93"/>
    </location>
</feature>
<dbReference type="CDD" id="cd05199">
    <property type="entry name" value="SDH_like"/>
    <property type="match status" value="1"/>
</dbReference>
<evidence type="ECO:0000256" key="11">
    <source>
        <dbReference type="ARBA" id="ARBA00047860"/>
    </source>
</evidence>
<feature type="domain" description="Alanine dehydrogenase/pyridine nucleotide transhydrogenase NAD(H)-binding" evidence="14">
    <location>
        <begin position="166"/>
        <end position="343"/>
    </location>
</feature>
<dbReference type="GO" id="GO:0004754">
    <property type="term" value="F:saccharopine dehydrogenase (NAD+, L-lysine-forming) activity"/>
    <property type="evidence" value="ECO:0007669"/>
    <property type="project" value="UniProtKB-EC"/>
</dbReference>
<dbReference type="InterPro" id="IPR051168">
    <property type="entry name" value="AASS"/>
</dbReference>
<evidence type="ECO:0000256" key="12">
    <source>
        <dbReference type="PIRSR" id="PIRSR018250-1"/>
    </source>
</evidence>
<comment type="catalytic activity">
    <reaction evidence="11">
        <text>L-saccharopine + NAD(+) + H2O = L-lysine + 2-oxoglutarate + NADH + H(+)</text>
        <dbReference type="Rhea" id="RHEA:12440"/>
        <dbReference type="ChEBI" id="CHEBI:15377"/>
        <dbReference type="ChEBI" id="CHEBI:15378"/>
        <dbReference type="ChEBI" id="CHEBI:16810"/>
        <dbReference type="ChEBI" id="CHEBI:32551"/>
        <dbReference type="ChEBI" id="CHEBI:57540"/>
        <dbReference type="ChEBI" id="CHEBI:57945"/>
        <dbReference type="ChEBI" id="CHEBI:57951"/>
        <dbReference type="EC" id="1.5.1.7"/>
    </reaction>
</comment>